<comment type="function">
    <text evidence="1">Involved in mRNA export coupled transcription activation by association with both the TREX-2 and the SAGA complexes. The transcription regulatory histone acetylation (HAT) complex SAGA is a multiprotein complex that activates transcription by remodeling chromatin and mediating histone acetylation and deubiquitination. Within the SAGA complex, participates to a subcomplex that specifically deubiquitinates histones. The SAGA complex is recruited to specific gene promoters by activators, where it is required for transcription. The TREX-2 complex functions in docking export-competent ribonucleoprotein particles (mRNPs) to the nuclear entrance of the nuclear pore complex (nuclear basket). TREX-2 participates in mRNA export and accurate chromatin positioning in the nucleus by tethering genes to the nuclear periphery.</text>
</comment>
<dbReference type="GeneID" id="113794594"/>
<sequence>MNITNIEDEESKFRRDAHRYLIESGERDRLVQILNDKLKTCEWHHNVSICCRELLSEIGVDNINFDSLVEHITPKAKDMVPNDVKSEMVNIIQTTLEKKFNVR</sequence>
<dbReference type="GO" id="GO:0006368">
    <property type="term" value="P:transcription elongation by RNA polymerase II"/>
    <property type="evidence" value="ECO:0007669"/>
    <property type="project" value="UniProtKB-UniRule"/>
</dbReference>
<dbReference type="HAMAP" id="MF_03046">
    <property type="entry name" value="ENY2_Sus1"/>
    <property type="match status" value="1"/>
</dbReference>
<keyword evidence="1" id="KW-0010">Activator</keyword>
<dbReference type="OrthoDB" id="6221744at2759"/>
<protein>
    <recommendedName>
        <fullName evidence="1">Transcription and mRNA export factor ENY2</fullName>
    </recommendedName>
    <alternativeName>
        <fullName evidence="1">Enhancer of yellow 2 transcription factor homolog</fullName>
    </alternativeName>
</protein>
<dbReference type="PANTHER" id="PTHR12514">
    <property type="entry name" value="ENHANCER OF YELLOW 2 TRANSCRIPTION FACTOR"/>
    <property type="match status" value="1"/>
</dbReference>
<evidence type="ECO:0000256" key="1">
    <source>
        <dbReference type="HAMAP-Rule" id="MF_03046"/>
    </source>
</evidence>
<dbReference type="GO" id="GO:0015031">
    <property type="term" value="P:protein transport"/>
    <property type="evidence" value="ECO:0007669"/>
    <property type="project" value="UniProtKB-KW"/>
</dbReference>
<evidence type="ECO:0000313" key="2">
    <source>
        <dbReference type="Proteomes" id="UP000515146"/>
    </source>
</evidence>
<accession>A0A6P6Y7K6</accession>
<evidence type="ECO:0000313" key="3">
    <source>
        <dbReference type="RefSeq" id="XP_027200514.1"/>
    </source>
</evidence>
<keyword evidence="1" id="KW-0805">Transcription regulation</keyword>
<dbReference type="GO" id="GO:0070390">
    <property type="term" value="C:transcription export complex 2"/>
    <property type="evidence" value="ECO:0007669"/>
    <property type="project" value="UniProtKB-UniRule"/>
</dbReference>
<dbReference type="GO" id="GO:0003713">
    <property type="term" value="F:transcription coactivator activity"/>
    <property type="evidence" value="ECO:0007669"/>
    <property type="project" value="UniProtKB-UniRule"/>
</dbReference>
<dbReference type="GO" id="GO:0005654">
    <property type="term" value="C:nucleoplasm"/>
    <property type="evidence" value="ECO:0007669"/>
    <property type="project" value="UniProtKB-SubCell"/>
</dbReference>
<dbReference type="OMA" id="CHNTIKE"/>
<keyword evidence="1" id="KW-0509">mRNA transport</keyword>
<keyword evidence="1" id="KW-0811">Translocation</keyword>
<gene>
    <name evidence="3" type="primary">LOC113794594</name>
</gene>
<proteinExistence type="inferred from homology"/>
<dbReference type="Pfam" id="PF10163">
    <property type="entry name" value="EnY2"/>
    <property type="match status" value="1"/>
</dbReference>
<dbReference type="FunCoup" id="A0A6P6Y7K6">
    <property type="interactions" value="1271"/>
</dbReference>
<dbReference type="InterPro" id="IPR018783">
    <property type="entry name" value="TF_ENY2"/>
</dbReference>
<dbReference type="InParanoid" id="A0A6P6Y7K6"/>
<keyword evidence="1" id="KW-0539">Nucleus</keyword>
<comment type="subunit">
    <text evidence="1">Component of the nuclear pore complex (NPC)-associated TREX-2 complex (transcription and export complex 2). Component of the SAGA transcription coactivator-HAT complex. Within the SAGA complex, participates to a subcomplex of SAGA called the DUB module (deubiquitination module).</text>
</comment>
<dbReference type="RefSeq" id="XP_027200514.1">
    <property type="nucleotide sequence ID" value="XM_027344713.1"/>
</dbReference>
<comment type="similarity">
    <text evidence="1">Belongs to the ENY2 family.</text>
</comment>
<keyword evidence="1" id="KW-0804">Transcription</keyword>
<comment type="subcellular location">
    <subcellularLocation>
        <location evidence="1">Nucleus</location>
        <location evidence="1">Nucleoplasm</location>
    </subcellularLocation>
</comment>
<dbReference type="Proteomes" id="UP000515146">
    <property type="component" value="Unplaced"/>
</dbReference>
<dbReference type="GO" id="GO:0006325">
    <property type="term" value="P:chromatin organization"/>
    <property type="evidence" value="ECO:0007669"/>
    <property type="project" value="UniProtKB-KW"/>
</dbReference>
<reference evidence="3" key="1">
    <citation type="submission" date="2025-08" db="UniProtKB">
        <authorList>
            <consortium name="RefSeq"/>
        </authorList>
    </citation>
    <scope>IDENTIFICATION</scope>
    <source>
        <strain evidence="3">Airmid</strain>
    </source>
</reference>
<dbReference type="InterPro" id="IPR038212">
    <property type="entry name" value="TF_EnY2_sf"/>
</dbReference>
<keyword evidence="2" id="KW-1185">Reference proteome</keyword>
<dbReference type="Gene3D" id="1.10.246.140">
    <property type="match status" value="1"/>
</dbReference>
<name>A0A6P6Y7K6_DERPT</name>
<organism evidence="2 3">
    <name type="scientific">Dermatophagoides pteronyssinus</name>
    <name type="common">European house dust mite</name>
    <dbReference type="NCBI Taxonomy" id="6956"/>
    <lineage>
        <taxon>Eukaryota</taxon>
        <taxon>Metazoa</taxon>
        <taxon>Ecdysozoa</taxon>
        <taxon>Arthropoda</taxon>
        <taxon>Chelicerata</taxon>
        <taxon>Arachnida</taxon>
        <taxon>Acari</taxon>
        <taxon>Acariformes</taxon>
        <taxon>Sarcoptiformes</taxon>
        <taxon>Astigmata</taxon>
        <taxon>Psoroptidia</taxon>
        <taxon>Analgoidea</taxon>
        <taxon>Pyroglyphidae</taxon>
        <taxon>Dermatophagoidinae</taxon>
        <taxon>Dermatophagoides</taxon>
    </lineage>
</organism>
<dbReference type="GO" id="GO:0071819">
    <property type="term" value="C:DUBm complex"/>
    <property type="evidence" value="ECO:0007669"/>
    <property type="project" value="UniProtKB-UniRule"/>
</dbReference>
<keyword evidence="1" id="KW-0156">Chromatin regulator</keyword>
<dbReference type="GO" id="GO:0006406">
    <property type="term" value="P:mRNA export from nucleus"/>
    <property type="evidence" value="ECO:0007669"/>
    <property type="project" value="UniProtKB-UniRule"/>
</dbReference>
<dbReference type="GO" id="GO:0005643">
    <property type="term" value="C:nuclear pore"/>
    <property type="evidence" value="ECO:0007669"/>
    <property type="project" value="UniProtKB-UniRule"/>
</dbReference>
<dbReference type="GO" id="GO:0000124">
    <property type="term" value="C:SAGA complex"/>
    <property type="evidence" value="ECO:0007669"/>
    <property type="project" value="UniProtKB-UniRule"/>
</dbReference>
<dbReference type="KEGG" id="dpte:113794594"/>
<keyword evidence="1" id="KW-0813">Transport</keyword>
<dbReference type="AlphaFoldDB" id="A0A6P6Y7K6"/>
<keyword evidence="1" id="KW-0653">Protein transport</keyword>